<feature type="transmembrane region" description="Helical" evidence="1">
    <location>
        <begin position="140"/>
        <end position="161"/>
    </location>
</feature>
<organism evidence="2">
    <name type="scientific">human gut metagenome</name>
    <dbReference type="NCBI Taxonomy" id="408170"/>
    <lineage>
        <taxon>unclassified sequences</taxon>
        <taxon>metagenomes</taxon>
        <taxon>organismal metagenomes</taxon>
    </lineage>
</organism>
<proteinExistence type="predicted"/>
<protein>
    <submittedName>
        <fullName evidence="2">Membrane protein containing DUF1538</fullName>
    </submittedName>
</protein>
<dbReference type="InterPro" id="IPR011435">
    <property type="entry name" value="UmpAB"/>
</dbReference>
<feature type="non-terminal residue" evidence="2">
    <location>
        <position position="191"/>
    </location>
</feature>
<feature type="transmembrane region" description="Helical" evidence="1">
    <location>
        <begin position="33"/>
        <end position="54"/>
    </location>
</feature>
<feature type="transmembrane region" description="Helical" evidence="1">
    <location>
        <begin position="168"/>
        <end position="187"/>
    </location>
</feature>
<evidence type="ECO:0000256" key="1">
    <source>
        <dbReference type="SAM" id="Phobius"/>
    </source>
</evidence>
<feature type="transmembrane region" description="Helical" evidence="1">
    <location>
        <begin position="103"/>
        <end position="120"/>
    </location>
</feature>
<keyword evidence="1" id="KW-0812">Transmembrane</keyword>
<reference evidence="2" key="1">
    <citation type="journal article" date="2013" name="Environ. Microbiol.">
        <title>Microbiota from the distal guts of lean and obese adolescents exhibit partial functional redundancy besides clear differences in community structure.</title>
        <authorList>
            <person name="Ferrer M."/>
            <person name="Ruiz A."/>
            <person name="Lanza F."/>
            <person name="Haange S.B."/>
            <person name="Oberbach A."/>
            <person name="Till H."/>
            <person name="Bargiela R."/>
            <person name="Campoy C."/>
            <person name="Segura M.T."/>
            <person name="Richter M."/>
            <person name="von Bergen M."/>
            <person name="Seifert J."/>
            <person name="Suarez A."/>
        </authorList>
    </citation>
    <scope>NUCLEOTIDE SEQUENCE</scope>
</reference>
<accession>K1UBA5</accession>
<gene>
    <name evidence="2" type="ORF">LEA_08626</name>
</gene>
<keyword evidence="1" id="KW-0472">Membrane</keyword>
<feature type="transmembrane region" description="Helical" evidence="1">
    <location>
        <begin position="60"/>
        <end position="82"/>
    </location>
</feature>
<comment type="caution">
    <text evidence="2">The sequence shown here is derived from an EMBL/GenBank/DDBJ whole genome shotgun (WGS) entry which is preliminary data.</text>
</comment>
<sequence>MLHYYHIKIELRLEAIRVLRSRLQLREKLKEKLVEALQAVLPIVAIVLVLSFFIAPLSPSVLLCFLLGAVMIIFGMMFFTLGAEMSMTPMGERVGSAMTKSRSLPKMIVIGFILGFIITISEPDLQVLANQVPSVPNLVLILSVAAGVGAFLVIALLRMLFSMALPPLLVTLYAIVFVLACLCSQRFPCCG</sequence>
<dbReference type="Pfam" id="PF07556">
    <property type="entry name" value="DUF1538"/>
    <property type="match status" value="1"/>
</dbReference>
<evidence type="ECO:0000313" key="2">
    <source>
        <dbReference type="EMBL" id="EKC68761.1"/>
    </source>
</evidence>
<dbReference type="AlphaFoldDB" id="K1UBA5"/>
<name>K1UBA5_9ZZZZ</name>
<dbReference type="EMBL" id="AJWY01005755">
    <property type="protein sequence ID" value="EKC68761.1"/>
    <property type="molecule type" value="Genomic_DNA"/>
</dbReference>
<keyword evidence="1" id="KW-1133">Transmembrane helix</keyword>